<dbReference type="AlphaFoldDB" id="A0A385FVM1"/>
<reference evidence="1" key="1">
    <citation type="submission" date="2018-07" db="EMBL/GenBank/DDBJ databases">
        <title>Functional screening for triclosan resistance in a wastewater metagenome and isolates of Escherichia coli and Enterococcus spp. from a large Canadian healthcare region.</title>
        <authorList>
            <person name="Cameron A."/>
            <person name="Barbieri R."/>
            <person name="Read R.R."/>
            <person name="Church D.L."/>
            <person name="Adator E.H."/>
            <person name="McAllister T.A."/>
        </authorList>
    </citation>
    <scope>NUCLEOTIDE SEQUENCE</scope>
</reference>
<dbReference type="EMBL" id="MH687389">
    <property type="protein sequence ID" value="AXV45631.1"/>
    <property type="molecule type" value="Genomic_DNA"/>
</dbReference>
<evidence type="ECO:0000313" key="1">
    <source>
        <dbReference type="EMBL" id="AXV45631.1"/>
    </source>
</evidence>
<accession>A0A385FVM1</accession>
<gene>
    <name evidence="1" type="ORF">TRI8_00004</name>
</gene>
<organism evidence="1">
    <name type="scientific">uncultured organism</name>
    <dbReference type="NCBI Taxonomy" id="155900"/>
    <lineage>
        <taxon>unclassified sequences</taxon>
        <taxon>environmental samples</taxon>
    </lineage>
</organism>
<name>A0A385FVM1_9ZZZZ</name>
<proteinExistence type="predicted"/>
<protein>
    <submittedName>
        <fullName evidence="1">Uncharacterized protein</fullName>
    </submittedName>
</protein>
<sequence>MGRSPQDAKRAAVTLYGTSVLLDIDAGFSEELQKAQESPAVTEALLVSGLAFARFPADQLRAFPQSRLSEPHITQIRMDFLIAINVTRFEPGLS</sequence>